<dbReference type="EMBL" id="CP042912">
    <property type="protein sequence ID" value="QEG23942.1"/>
    <property type="molecule type" value="Genomic_DNA"/>
</dbReference>
<evidence type="ECO:0000256" key="3">
    <source>
        <dbReference type="SAM" id="SignalP"/>
    </source>
</evidence>
<sequence length="452" mass="49269" precursor="true">MKKTGNFSITAIIVAFIGASLLSTLTASAQSDEDSSSKTTRRSRRSLTKEDSSLLSVFEPVAISAGESTVRVQSGTRQIAVGTVVDSSGLILTKASEMRGDLKCRLPNGDVIPASVFGIDTENDLALLKIDADGLAVAPLAPVAPPTRGKWIVSPTDQNGSLKVGVVGVDERKIPASQAFIGIQMLDEVSDGGVLITKVVENTPAQKAKLRIEDVILKIDQVEVKNRNALKQAIGKYTPGTDVALTVKRDDEEMVIKLTLADASSVSPMNNRSRIQNSMGSRLSRRGKNFPRAFQHDMALEAKHCGSPVVDLDGQIVGINIARSGRVSSLAIPIDAVISVIEKLKTGEFSPVKVYASRIRNSEMEIAAMQERLESNKETVEESIEGVDDSSAKIEELERMKREITERIKEVYENRQDLAKKKRVLESKNKEVERSIRKLERQLDAMKAGKKY</sequence>
<feature type="domain" description="PDZ" evidence="4">
    <location>
        <begin position="168"/>
        <end position="251"/>
    </location>
</feature>
<dbReference type="Gene3D" id="2.40.10.10">
    <property type="entry name" value="Trypsin-like serine proteases"/>
    <property type="match status" value="2"/>
</dbReference>
<keyword evidence="6" id="KW-1185">Reference proteome</keyword>
<reference evidence="5 6" key="1">
    <citation type="submission" date="2019-08" db="EMBL/GenBank/DDBJ databases">
        <title>Deep-cultivation of Planctomycetes and their phenomic and genomic characterization uncovers novel biology.</title>
        <authorList>
            <person name="Wiegand S."/>
            <person name="Jogler M."/>
            <person name="Boedeker C."/>
            <person name="Pinto D."/>
            <person name="Vollmers J."/>
            <person name="Rivas-Marin E."/>
            <person name="Kohn T."/>
            <person name="Peeters S.H."/>
            <person name="Heuer A."/>
            <person name="Rast P."/>
            <person name="Oberbeckmann S."/>
            <person name="Bunk B."/>
            <person name="Jeske O."/>
            <person name="Meyerdierks A."/>
            <person name="Storesund J.E."/>
            <person name="Kallscheuer N."/>
            <person name="Luecker S."/>
            <person name="Lage O.M."/>
            <person name="Pohl T."/>
            <person name="Merkel B.J."/>
            <person name="Hornburger P."/>
            <person name="Mueller R.-W."/>
            <person name="Bruemmer F."/>
            <person name="Labrenz M."/>
            <person name="Spormann A.M."/>
            <person name="Op den Camp H."/>
            <person name="Overmann J."/>
            <person name="Amann R."/>
            <person name="Jetten M.S.M."/>
            <person name="Mascher T."/>
            <person name="Medema M.H."/>
            <person name="Devos D.P."/>
            <person name="Kaster A.-K."/>
            <person name="Ovreas L."/>
            <person name="Rohde M."/>
            <person name="Galperin M.Y."/>
            <person name="Jogler C."/>
        </authorList>
    </citation>
    <scope>NUCLEOTIDE SEQUENCE [LARGE SCALE GENOMIC DNA]</scope>
    <source>
        <strain evidence="5 6">FC18</strain>
    </source>
</reference>
<dbReference type="InterPro" id="IPR036034">
    <property type="entry name" value="PDZ_sf"/>
</dbReference>
<dbReference type="Pfam" id="PF13365">
    <property type="entry name" value="Trypsin_2"/>
    <property type="match status" value="1"/>
</dbReference>
<dbReference type="AlphaFoldDB" id="A0A5B9PGQ8"/>
<name>A0A5B9PGQ8_9BACT</name>
<protein>
    <submittedName>
        <fullName evidence="5">Serine endoprotease</fullName>
    </submittedName>
</protein>
<comment type="similarity">
    <text evidence="1">Belongs to the peptidase S1C family.</text>
</comment>
<gene>
    <name evidence="5" type="ORF">MFFC18_38470</name>
</gene>
<feature type="coiled-coil region" evidence="2">
    <location>
        <begin position="205"/>
        <end position="232"/>
    </location>
</feature>
<keyword evidence="2" id="KW-0175">Coiled coil</keyword>
<feature type="chain" id="PRO_5022996795" evidence="3">
    <location>
        <begin position="30"/>
        <end position="452"/>
    </location>
</feature>
<dbReference type="Proteomes" id="UP000322214">
    <property type="component" value="Chromosome"/>
</dbReference>
<keyword evidence="5" id="KW-0378">Hydrolase</keyword>
<dbReference type="InterPro" id="IPR043504">
    <property type="entry name" value="Peptidase_S1_PA_chymotrypsin"/>
</dbReference>
<organism evidence="5 6">
    <name type="scientific">Mariniblastus fucicola</name>
    <dbReference type="NCBI Taxonomy" id="980251"/>
    <lineage>
        <taxon>Bacteria</taxon>
        <taxon>Pseudomonadati</taxon>
        <taxon>Planctomycetota</taxon>
        <taxon>Planctomycetia</taxon>
        <taxon>Pirellulales</taxon>
        <taxon>Pirellulaceae</taxon>
        <taxon>Mariniblastus</taxon>
    </lineage>
</organism>
<keyword evidence="3" id="KW-0732">Signal</keyword>
<feature type="coiled-coil region" evidence="2">
    <location>
        <begin position="359"/>
        <end position="449"/>
    </location>
</feature>
<dbReference type="GO" id="GO:0008233">
    <property type="term" value="F:peptidase activity"/>
    <property type="evidence" value="ECO:0007669"/>
    <property type="project" value="UniProtKB-KW"/>
</dbReference>
<dbReference type="InterPro" id="IPR009003">
    <property type="entry name" value="Peptidase_S1_PA"/>
</dbReference>
<dbReference type="STRING" id="980251.GCA_001642875_04254"/>
<dbReference type="Gene3D" id="1.20.5.340">
    <property type="match status" value="1"/>
</dbReference>
<feature type="signal peptide" evidence="3">
    <location>
        <begin position="1"/>
        <end position="29"/>
    </location>
</feature>
<dbReference type="GO" id="GO:0006508">
    <property type="term" value="P:proteolysis"/>
    <property type="evidence" value="ECO:0007669"/>
    <property type="project" value="UniProtKB-KW"/>
</dbReference>
<dbReference type="SMART" id="SM00228">
    <property type="entry name" value="PDZ"/>
    <property type="match status" value="1"/>
</dbReference>
<dbReference type="PANTHER" id="PTHR22939:SF129">
    <property type="entry name" value="SERINE PROTEASE HTRA2, MITOCHONDRIAL"/>
    <property type="match status" value="1"/>
</dbReference>
<dbReference type="SUPFAM" id="SSF50494">
    <property type="entry name" value="Trypsin-like serine proteases"/>
    <property type="match status" value="1"/>
</dbReference>
<dbReference type="Pfam" id="PF13180">
    <property type="entry name" value="PDZ_2"/>
    <property type="match status" value="1"/>
</dbReference>
<evidence type="ECO:0000256" key="1">
    <source>
        <dbReference type="ARBA" id="ARBA00010541"/>
    </source>
</evidence>
<evidence type="ECO:0000259" key="4">
    <source>
        <dbReference type="PROSITE" id="PS50106"/>
    </source>
</evidence>
<accession>A0A5B9PGQ8</accession>
<evidence type="ECO:0000313" key="5">
    <source>
        <dbReference type="EMBL" id="QEG23942.1"/>
    </source>
</evidence>
<dbReference type="SUPFAM" id="SSF50156">
    <property type="entry name" value="PDZ domain-like"/>
    <property type="match status" value="1"/>
</dbReference>
<evidence type="ECO:0000256" key="2">
    <source>
        <dbReference type="SAM" id="Coils"/>
    </source>
</evidence>
<dbReference type="Gene3D" id="2.30.42.10">
    <property type="match status" value="1"/>
</dbReference>
<dbReference type="PROSITE" id="PS50106">
    <property type="entry name" value="PDZ"/>
    <property type="match status" value="1"/>
</dbReference>
<dbReference type="KEGG" id="mff:MFFC18_38470"/>
<dbReference type="InterPro" id="IPR001478">
    <property type="entry name" value="PDZ"/>
</dbReference>
<keyword evidence="5" id="KW-0645">Protease</keyword>
<proteinExistence type="inferred from homology"/>
<dbReference type="PANTHER" id="PTHR22939">
    <property type="entry name" value="SERINE PROTEASE FAMILY S1C HTRA-RELATED"/>
    <property type="match status" value="1"/>
</dbReference>
<dbReference type="RefSeq" id="WP_162273902.1">
    <property type="nucleotide sequence ID" value="NZ_CP042912.1"/>
</dbReference>
<evidence type="ECO:0000313" key="6">
    <source>
        <dbReference type="Proteomes" id="UP000322214"/>
    </source>
</evidence>